<dbReference type="SUPFAM" id="SSF55729">
    <property type="entry name" value="Acyl-CoA N-acyltransferases (Nat)"/>
    <property type="match status" value="1"/>
</dbReference>
<protein>
    <submittedName>
        <fullName evidence="5">Acetyltransferase</fullName>
    </submittedName>
</protein>
<dbReference type="InterPro" id="IPR051635">
    <property type="entry name" value="SNAT-like"/>
</dbReference>
<dbReference type="PANTHER" id="PTHR10908">
    <property type="entry name" value="SEROTONIN N-ACETYLTRANSFERASE"/>
    <property type="match status" value="1"/>
</dbReference>
<dbReference type="Gene3D" id="3.40.630.30">
    <property type="match status" value="1"/>
</dbReference>
<dbReference type="PROSITE" id="PS51186">
    <property type="entry name" value="GNAT"/>
    <property type="match status" value="1"/>
</dbReference>
<name>A0A6A7AXZ9_9PLEO</name>
<dbReference type="Proteomes" id="UP000799423">
    <property type="component" value="Unassembled WGS sequence"/>
</dbReference>
<keyword evidence="6" id="KW-1185">Reference proteome</keyword>
<evidence type="ECO:0000313" key="6">
    <source>
        <dbReference type="Proteomes" id="UP000799423"/>
    </source>
</evidence>
<evidence type="ECO:0000259" key="4">
    <source>
        <dbReference type="PROSITE" id="PS51186"/>
    </source>
</evidence>
<dbReference type="InterPro" id="IPR000182">
    <property type="entry name" value="GNAT_dom"/>
</dbReference>
<reference evidence="5" key="1">
    <citation type="submission" date="2020-01" db="EMBL/GenBank/DDBJ databases">
        <authorList>
            <consortium name="DOE Joint Genome Institute"/>
            <person name="Haridas S."/>
            <person name="Albert R."/>
            <person name="Binder M."/>
            <person name="Bloem J."/>
            <person name="Labutti K."/>
            <person name="Salamov A."/>
            <person name="Andreopoulos B."/>
            <person name="Baker S.E."/>
            <person name="Barry K."/>
            <person name="Bills G."/>
            <person name="Bluhm B.H."/>
            <person name="Cannon C."/>
            <person name="Castanera R."/>
            <person name="Culley D.E."/>
            <person name="Daum C."/>
            <person name="Ezra D."/>
            <person name="Gonzalez J.B."/>
            <person name="Henrissat B."/>
            <person name="Kuo A."/>
            <person name="Liang C."/>
            <person name="Lipzen A."/>
            <person name="Lutzoni F."/>
            <person name="Magnuson J."/>
            <person name="Mondo S."/>
            <person name="Nolan M."/>
            <person name="Ohm R."/>
            <person name="Pangilinan J."/>
            <person name="Park H.-J."/>
            <person name="Ramirez L."/>
            <person name="Alfaro M."/>
            <person name="Sun H."/>
            <person name="Tritt A."/>
            <person name="Yoshinaga Y."/>
            <person name="Zwiers L.-H."/>
            <person name="Turgeon B.G."/>
            <person name="Goodwin S.B."/>
            <person name="Spatafora J.W."/>
            <person name="Crous P.W."/>
            <person name="Grigoriev I.V."/>
        </authorList>
    </citation>
    <scope>NUCLEOTIDE SEQUENCE</scope>
    <source>
        <strain evidence="5">IPT5</strain>
    </source>
</reference>
<evidence type="ECO:0000256" key="1">
    <source>
        <dbReference type="ARBA" id="ARBA00022679"/>
    </source>
</evidence>
<evidence type="ECO:0000256" key="2">
    <source>
        <dbReference type="ARBA" id="ARBA00023315"/>
    </source>
</evidence>
<dbReference type="GO" id="GO:0005737">
    <property type="term" value="C:cytoplasm"/>
    <property type="evidence" value="ECO:0007669"/>
    <property type="project" value="TreeGrafter"/>
</dbReference>
<accession>A0A6A7AXZ9</accession>
<dbReference type="Pfam" id="PF13673">
    <property type="entry name" value="Acetyltransf_10"/>
    <property type="match status" value="1"/>
</dbReference>
<gene>
    <name evidence="5" type="ORF">T440DRAFT_557784</name>
</gene>
<proteinExistence type="predicted"/>
<evidence type="ECO:0000313" key="5">
    <source>
        <dbReference type="EMBL" id="KAF2847085.1"/>
    </source>
</evidence>
<dbReference type="OrthoDB" id="30840at2759"/>
<dbReference type="GO" id="GO:0004059">
    <property type="term" value="F:aralkylamine N-acetyltransferase activity"/>
    <property type="evidence" value="ECO:0007669"/>
    <property type="project" value="TreeGrafter"/>
</dbReference>
<keyword evidence="1" id="KW-0808">Transferase</keyword>
<keyword evidence="2" id="KW-0012">Acyltransferase</keyword>
<feature type="region of interest" description="Disordered" evidence="3">
    <location>
        <begin position="1"/>
        <end position="36"/>
    </location>
</feature>
<dbReference type="InterPro" id="IPR016181">
    <property type="entry name" value="Acyl_CoA_acyltransferase"/>
</dbReference>
<organism evidence="5 6">
    <name type="scientific">Plenodomus tracheiphilus IPT5</name>
    <dbReference type="NCBI Taxonomy" id="1408161"/>
    <lineage>
        <taxon>Eukaryota</taxon>
        <taxon>Fungi</taxon>
        <taxon>Dikarya</taxon>
        <taxon>Ascomycota</taxon>
        <taxon>Pezizomycotina</taxon>
        <taxon>Dothideomycetes</taxon>
        <taxon>Pleosporomycetidae</taxon>
        <taxon>Pleosporales</taxon>
        <taxon>Pleosporineae</taxon>
        <taxon>Leptosphaeriaceae</taxon>
        <taxon>Plenodomus</taxon>
    </lineage>
</organism>
<dbReference type="CDD" id="cd04301">
    <property type="entry name" value="NAT_SF"/>
    <property type="match status" value="1"/>
</dbReference>
<sequence length="267" mass="29808">MPRDLLADRGTLDGMAELSREPATSPPPASSSLVPHRESNIMKQERLKKTGIHPFAQLLNIEDLDDCDWLEHAAFDPIEAASREKLEYRLATCGELCSGLFTSAYPTSSGPLGTLLKSRTTFPSIDSADSDRKRILLAHVIATKTSSQLVTDSAMDYPQDWKSKYQLTPKTGHNEDGQTVCIHSLAVHPDFQKKGLGQVLLKAYVQRVRDSEVAKRISIICREKFVGYYEKVGFRKVGPSKCQYGGGGWIDMMLDFEEDYRDEFGNS</sequence>
<feature type="compositionally biased region" description="Basic and acidic residues" evidence="3">
    <location>
        <begin position="1"/>
        <end position="11"/>
    </location>
</feature>
<dbReference type="PANTHER" id="PTHR10908:SF0">
    <property type="entry name" value="SEROTONIN N-ACETYLTRANSFERASE"/>
    <property type="match status" value="1"/>
</dbReference>
<evidence type="ECO:0000256" key="3">
    <source>
        <dbReference type="SAM" id="MobiDB-lite"/>
    </source>
</evidence>
<dbReference type="EMBL" id="MU006329">
    <property type="protein sequence ID" value="KAF2847085.1"/>
    <property type="molecule type" value="Genomic_DNA"/>
</dbReference>
<dbReference type="AlphaFoldDB" id="A0A6A7AXZ9"/>
<feature type="domain" description="N-acetyltransferase" evidence="4">
    <location>
        <begin position="120"/>
        <end position="257"/>
    </location>
</feature>